<dbReference type="AlphaFoldDB" id="A0A3N0BUJ3"/>
<gene>
    <name evidence="1" type="ORF">D7004_10630</name>
</gene>
<sequence>MLSNSLAVKACHIGSSDTTPSVNVGWKFGTIYTLIKKIRVNIARINNKVILRDFLFCNKDFKRVKFMGFNLRFLFNKPYLFMKQVVQVVFEIDFKN</sequence>
<reference evidence="1 2" key="1">
    <citation type="submission" date="2018-10" db="EMBL/GenBank/DDBJ databases">
        <title>Genome sequencing of Pedobacter jejuensis TNB23.</title>
        <authorList>
            <person name="Cho Y.-J."/>
            <person name="Cho A."/>
            <person name="Kim O.-S."/>
        </authorList>
    </citation>
    <scope>NUCLEOTIDE SEQUENCE [LARGE SCALE GENOMIC DNA]</scope>
    <source>
        <strain evidence="1 2">TNB23</strain>
    </source>
</reference>
<evidence type="ECO:0000313" key="1">
    <source>
        <dbReference type="EMBL" id="RNL53010.1"/>
    </source>
</evidence>
<keyword evidence="2" id="KW-1185">Reference proteome</keyword>
<evidence type="ECO:0000313" key="2">
    <source>
        <dbReference type="Proteomes" id="UP000274046"/>
    </source>
</evidence>
<dbReference type="Proteomes" id="UP000274046">
    <property type="component" value="Unassembled WGS sequence"/>
</dbReference>
<organism evidence="1 2">
    <name type="scientific">Pedobacter jejuensis</name>
    <dbReference type="NCBI Taxonomy" id="1268550"/>
    <lineage>
        <taxon>Bacteria</taxon>
        <taxon>Pseudomonadati</taxon>
        <taxon>Bacteroidota</taxon>
        <taxon>Sphingobacteriia</taxon>
        <taxon>Sphingobacteriales</taxon>
        <taxon>Sphingobacteriaceae</taxon>
        <taxon>Pedobacter</taxon>
    </lineage>
</organism>
<comment type="caution">
    <text evidence="1">The sequence shown here is derived from an EMBL/GenBank/DDBJ whole genome shotgun (WGS) entry which is preliminary data.</text>
</comment>
<dbReference type="EMBL" id="RBEE01000021">
    <property type="protein sequence ID" value="RNL53010.1"/>
    <property type="molecule type" value="Genomic_DNA"/>
</dbReference>
<accession>A0A3N0BUJ3</accession>
<proteinExistence type="predicted"/>
<protein>
    <submittedName>
        <fullName evidence="1">Uncharacterized protein</fullName>
    </submittedName>
</protein>
<name>A0A3N0BUJ3_9SPHI</name>